<evidence type="ECO:0000256" key="1">
    <source>
        <dbReference type="SAM" id="MobiDB-lite"/>
    </source>
</evidence>
<organism evidence="3 4">
    <name type="scientific">Trujillonella endophytica</name>
    <dbReference type="NCBI Taxonomy" id="673521"/>
    <lineage>
        <taxon>Bacteria</taxon>
        <taxon>Bacillati</taxon>
        <taxon>Actinomycetota</taxon>
        <taxon>Actinomycetes</taxon>
        <taxon>Geodermatophilales</taxon>
        <taxon>Geodermatophilaceae</taxon>
        <taxon>Trujillonella</taxon>
    </lineage>
</organism>
<dbReference type="EMBL" id="FOEE01000022">
    <property type="protein sequence ID" value="SEP28238.1"/>
    <property type="molecule type" value="Genomic_DNA"/>
</dbReference>
<dbReference type="AlphaFoldDB" id="A0A1H8WMC1"/>
<evidence type="ECO:0000256" key="2">
    <source>
        <dbReference type="SAM" id="Phobius"/>
    </source>
</evidence>
<evidence type="ECO:0000313" key="4">
    <source>
        <dbReference type="Proteomes" id="UP000198960"/>
    </source>
</evidence>
<keyword evidence="2" id="KW-0472">Membrane</keyword>
<reference evidence="4" key="1">
    <citation type="submission" date="2016-10" db="EMBL/GenBank/DDBJ databases">
        <authorList>
            <person name="Varghese N."/>
            <person name="Submissions S."/>
        </authorList>
    </citation>
    <scope>NUCLEOTIDE SEQUENCE [LARGE SCALE GENOMIC DNA]</scope>
    <source>
        <strain evidence="4">DSM 45413</strain>
    </source>
</reference>
<evidence type="ECO:0000313" key="3">
    <source>
        <dbReference type="EMBL" id="SEP28238.1"/>
    </source>
</evidence>
<keyword evidence="2" id="KW-1133">Transmembrane helix</keyword>
<feature type="transmembrane region" description="Helical" evidence="2">
    <location>
        <begin position="129"/>
        <end position="150"/>
    </location>
</feature>
<gene>
    <name evidence="3" type="ORF">SAMN05660991_04502</name>
</gene>
<dbReference type="Proteomes" id="UP000198960">
    <property type="component" value="Unassembled WGS sequence"/>
</dbReference>
<keyword evidence="2" id="KW-0812">Transmembrane</keyword>
<sequence>MSQQQELSPRAQRRLEKRLREALPPYDGPEAASPPLRWVRRFTPLGIGRRRVVVRIGGGRLQIVRTPRFGGERVVAEGALAEFHGAAPSRGGRGLHLWHGDRLFRLTGRSTARHEGGGSDSWTLGDDPVSAVIAVVLLPFLLVYLLWLLIGSYTAMVRSERENAATTLRWLRPVLGAPLPGRAYRPPLPGRWPALGRWLVRLAVLGAIAAGAVLAIR</sequence>
<keyword evidence="4" id="KW-1185">Reference proteome</keyword>
<feature type="transmembrane region" description="Helical" evidence="2">
    <location>
        <begin position="198"/>
        <end position="216"/>
    </location>
</feature>
<proteinExistence type="predicted"/>
<dbReference type="RefSeq" id="WP_091949247.1">
    <property type="nucleotide sequence ID" value="NZ_FOEE01000022.1"/>
</dbReference>
<dbReference type="OrthoDB" id="9863983at2"/>
<accession>A0A1H8WMC1</accession>
<protein>
    <submittedName>
        <fullName evidence="3">Uncharacterized protein</fullName>
    </submittedName>
</protein>
<feature type="region of interest" description="Disordered" evidence="1">
    <location>
        <begin position="1"/>
        <end position="30"/>
    </location>
</feature>
<name>A0A1H8WMC1_9ACTN</name>